<keyword evidence="3" id="KW-1185">Reference proteome</keyword>
<sequence length="349" mass="39745">MEVPIDKQGDPWFDDGNIVLLTDPDGVAFKVHRGVLSRHSEIFQSMFQIPQPSDITSMEMLHGCQVVRMYDLPVELSSLIKALYDGVTFQYRNADDFFHLAGILRLSTKYFISHLRLQAIRHLTTVWSYTLRGHDEMVDKALSLPSLPHPTIPPPDADSTADTPIAKISYPYVHPLHVVNLARETNVSVVLPSAFYFLSLYDLRDIIKADHPKLQLSHPSKPSSELGLHDTRPYTLMHQHRLSSITDFIYNFCANHGSSPQCEYDHEPCDRGFKKLTSLLSQAWRIRIGPMHFVVQAILELKENNAVCKPCRKEFKANAMAFRQRDWDELPSVIGLPSWEELVASDLPS</sequence>
<dbReference type="CDD" id="cd18186">
    <property type="entry name" value="BTB_POZ_ZBTB_KLHL-like"/>
    <property type="match status" value="1"/>
</dbReference>
<protein>
    <recommendedName>
        <fullName evidence="1">BTB domain-containing protein</fullName>
    </recommendedName>
</protein>
<evidence type="ECO:0000259" key="1">
    <source>
        <dbReference type="PROSITE" id="PS50097"/>
    </source>
</evidence>
<organism evidence="2 3">
    <name type="scientific">Neolentinus lepideus HHB14362 ss-1</name>
    <dbReference type="NCBI Taxonomy" id="1314782"/>
    <lineage>
        <taxon>Eukaryota</taxon>
        <taxon>Fungi</taxon>
        <taxon>Dikarya</taxon>
        <taxon>Basidiomycota</taxon>
        <taxon>Agaricomycotina</taxon>
        <taxon>Agaricomycetes</taxon>
        <taxon>Gloeophyllales</taxon>
        <taxon>Gloeophyllaceae</taxon>
        <taxon>Neolentinus</taxon>
    </lineage>
</organism>
<accession>A0A165R921</accession>
<reference evidence="2 3" key="1">
    <citation type="journal article" date="2016" name="Mol. Biol. Evol.">
        <title>Comparative Genomics of Early-Diverging Mushroom-Forming Fungi Provides Insights into the Origins of Lignocellulose Decay Capabilities.</title>
        <authorList>
            <person name="Nagy L.G."/>
            <person name="Riley R."/>
            <person name="Tritt A."/>
            <person name="Adam C."/>
            <person name="Daum C."/>
            <person name="Floudas D."/>
            <person name="Sun H."/>
            <person name="Yadav J.S."/>
            <person name="Pangilinan J."/>
            <person name="Larsson K.H."/>
            <person name="Matsuura K."/>
            <person name="Barry K."/>
            <person name="Labutti K."/>
            <person name="Kuo R."/>
            <person name="Ohm R.A."/>
            <person name="Bhattacharya S.S."/>
            <person name="Shirouzu T."/>
            <person name="Yoshinaga Y."/>
            <person name="Martin F.M."/>
            <person name="Grigoriev I.V."/>
            <person name="Hibbett D.S."/>
        </authorList>
    </citation>
    <scope>NUCLEOTIDE SEQUENCE [LARGE SCALE GENOMIC DNA]</scope>
    <source>
        <strain evidence="2 3">HHB14362 ss-1</strain>
    </source>
</reference>
<evidence type="ECO:0000313" key="2">
    <source>
        <dbReference type="EMBL" id="KZT23472.1"/>
    </source>
</evidence>
<dbReference type="EMBL" id="KV425585">
    <property type="protein sequence ID" value="KZT23472.1"/>
    <property type="molecule type" value="Genomic_DNA"/>
</dbReference>
<feature type="domain" description="BTB" evidence="1">
    <location>
        <begin position="16"/>
        <end position="86"/>
    </location>
</feature>
<proteinExistence type="predicted"/>
<dbReference type="OrthoDB" id="2879636at2759"/>
<dbReference type="InterPro" id="IPR011333">
    <property type="entry name" value="SKP1/BTB/POZ_sf"/>
</dbReference>
<dbReference type="Gene3D" id="3.30.710.10">
    <property type="entry name" value="Potassium Channel Kv1.1, Chain A"/>
    <property type="match status" value="1"/>
</dbReference>
<gene>
    <name evidence="2" type="ORF">NEOLEDRAFT_1163774</name>
</gene>
<dbReference type="InterPro" id="IPR000210">
    <property type="entry name" value="BTB/POZ_dom"/>
</dbReference>
<dbReference type="Proteomes" id="UP000076761">
    <property type="component" value="Unassembled WGS sequence"/>
</dbReference>
<dbReference type="AlphaFoldDB" id="A0A165R921"/>
<dbReference type="Pfam" id="PF00651">
    <property type="entry name" value="BTB"/>
    <property type="match status" value="1"/>
</dbReference>
<dbReference type="InParanoid" id="A0A165R921"/>
<dbReference type="PROSITE" id="PS50097">
    <property type="entry name" value="BTB"/>
    <property type="match status" value="1"/>
</dbReference>
<name>A0A165R921_9AGAM</name>
<evidence type="ECO:0000313" key="3">
    <source>
        <dbReference type="Proteomes" id="UP000076761"/>
    </source>
</evidence>
<dbReference type="SUPFAM" id="SSF54695">
    <property type="entry name" value="POZ domain"/>
    <property type="match status" value="1"/>
</dbReference>
<dbReference type="STRING" id="1314782.A0A165R921"/>